<protein>
    <submittedName>
        <fullName evidence="1">Uncharacterized protein</fullName>
    </submittedName>
</protein>
<evidence type="ECO:0000313" key="1">
    <source>
        <dbReference type="EMBL" id="KAJ7777934.1"/>
    </source>
</evidence>
<keyword evidence="2" id="KW-1185">Reference proteome</keyword>
<reference evidence="1" key="1">
    <citation type="submission" date="2023-03" db="EMBL/GenBank/DDBJ databases">
        <title>Massive genome expansion in bonnet fungi (Mycena s.s.) driven by repeated elements and novel gene families across ecological guilds.</title>
        <authorList>
            <consortium name="Lawrence Berkeley National Laboratory"/>
            <person name="Harder C.B."/>
            <person name="Miyauchi S."/>
            <person name="Viragh M."/>
            <person name="Kuo A."/>
            <person name="Thoen E."/>
            <person name="Andreopoulos B."/>
            <person name="Lu D."/>
            <person name="Skrede I."/>
            <person name="Drula E."/>
            <person name="Henrissat B."/>
            <person name="Morin E."/>
            <person name="Kohler A."/>
            <person name="Barry K."/>
            <person name="LaButti K."/>
            <person name="Morin E."/>
            <person name="Salamov A."/>
            <person name="Lipzen A."/>
            <person name="Mereny Z."/>
            <person name="Hegedus B."/>
            <person name="Baldrian P."/>
            <person name="Stursova M."/>
            <person name="Weitz H."/>
            <person name="Taylor A."/>
            <person name="Grigoriev I.V."/>
            <person name="Nagy L.G."/>
            <person name="Martin F."/>
            <person name="Kauserud H."/>
        </authorList>
    </citation>
    <scope>NUCLEOTIDE SEQUENCE</scope>
    <source>
        <strain evidence="1">CBHHK188m</strain>
    </source>
</reference>
<dbReference type="EMBL" id="JARJLG010000009">
    <property type="protein sequence ID" value="KAJ7777934.1"/>
    <property type="molecule type" value="Genomic_DNA"/>
</dbReference>
<comment type="caution">
    <text evidence="1">The sequence shown here is derived from an EMBL/GenBank/DDBJ whole genome shotgun (WGS) entry which is preliminary data.</text>
</comment>
<sequence length="75" mass="9206">MYRYNITLGLILSTVLSHARIHHHECLITRKIIQHGQRYLSFIYDPWRVSYDFQRNQRPEVAPKRNRSYYFPARL</sequence>
<gene>
    <name evidence="1" type="ORF">DFH07DRAFT_796719</name>
</gene>
<evidence type="ECO:0000313" key="2">
    <source>
        <dbReference type="Proteomes" id="UP001215280"/>
    </source>
</evidence>
<proteinExistence type="predicted"/>
<dbReference type="Proteomes" id="UP001215280">
    <property type="component" value="Unassembled WGS sequence"/>
</dbReference>
<feature type="non-terminal residue" evidence="1">
    <location>
        <position position="1"/>
    </location>
</feature>
<dbReference type="AlphaFoldDB" id="A0AAD7K8I2"/>
<name>A0AAD7K8I2_9AGAR</name>
<organism evidence="1 2">
    <name type="scientific">Mycena maculata</name>
    <dbReference type="NCBI Taxonomy" id="230809"/>
    <lineage>
        <taxon>Eukaryota</taxon>
        <taxon>Fungi</taxon>
        <taxon>Dikarya</taxon>
        <taxon>Basidiomycota</taxon>
        <taxon>Agaricomycotina</taxon>
        <taxon>Agaricomycetes</taxon>
        <taxon>Agaricomycetidae</taxon>
        <taxon>Agaricales</taxon>
        <taxon>Marasmiineae</taxon>
        <taxon>Mycenaceae</taxon>
        <taxon>Mycena</taxon>
    </lineage>
</organism>
<accession>A0AAD7K8I2</accession>